<dbReference type="EMBL" id="BNJJ01000001">
    <property type="protein sequence ID" value="GHO82198.1"/>
    <property type="molecule type" value="Genomic_DNA"/>
</dbReference>
<dbReference type="CDD" id="cd00093">
    <property type="entry name" value="HTH_XRE"/>
    <property type="match status" value="1"/>
</dbReference>
<dbReference type="InterPro" id="IPR001387">
    <property type="entry name" value="Cro/C1-type_HTH"/>
</dbReference>
<keyword evidence="3" id="KW-1185">Reference proteome</keyword>
<dbReference type="InterPro" id="IPR010982">
    <property type="entry name" value="Lambda_DNA-bd_dom_sf"/>
</dbReference>
<dbReference type="RefSeq" id="WP_201360142.1">
    <property type="nucleotide sequence ID" value="NZ_BNJJ01000001.1"/>
</dbReference>
<name>A0ABQ3V8P4_9CHLR</name>
<evidence type="ECO:0000313" key="3">
    <source>
        <dbReference type="Proteomes" id="UP000635565"/>
    </source>
</evidence>
<dbReference type="SUPFAM" id="SSF47413">
    <property type="entry name" value="lambda repressor-like DNA-binding domains"/>
    <property type="match status" value="1"/>
</dbReference>
<accession>A0ABQ3V8P4</accession>
<comment type="caution">
    <text evidence="2">The sequence shown here is derived from an EMBL/GenBank/DDBJ whole genome shotgun (WGS) entry which is preliminary data.</text>
</comment>
<organism evidence="2 3">
    <name type="scientific">Dictyobacter formicarum</name>
    <dbReference type="NCBI Taxonomy" id="2778368"/>
    <lineage>
        <taxon>Bacteria</taxon>
        <taxon>Bacillati</taxon>
        <taxon>Chloroflexota</taxon>
        <taxon>Ktedonobacteria</taxon>
        <taxon>Ktedonobacterales</taxon>
        <taxon>Dictyobacteraceae</taxon>
        <taxon>Dictyobacter</taxon>
    </lineage>
</organism>
<dbReference type="PANTHER" id="PTHR35010">
    <property type="entry name" value="BLL4672 PROTEIN-RELATED"/>
    <property type="match status" value="1"/>
</dbReference>
<gene>
    <name evidence="2" type="ORF">KSZ_02040</name>
</gene>
<proteinExistence type="predicted"/>
<sequence>MNQLELDRHHELAAFLRSRRARLSPEQVGLPRGQRRRTPGLRRAEVALLSGVSPEWYTRLEQGRDIHVSVHVLESLARVLLLDANERAHLFFLALRQPPPVETFSPTPISPTFQQFLTQLGTIPACVVDPRSTVVAWNTAFCVVFGDYATLSERERNSLWRVFTLPTPQRSEEWKELTRVVLAQFRAEYGRFIDDPWWAKQIAELSRISPEFRELWARHDLRGVPEGRKSMHHPLVGELIFDFRLLQTADSEHLRLMMYTPRSNSGTAEKIERLLAFESDMPTVRRSLGEERNLHV</sequence>
<reference evidence="2 3" key="1">
    <citation type="journal article" date="2021" name="Int. J. Syst. Evol. Microbiol.">
        <title>Reticulibacter mediterranei gen. nov., sp. nov., within the new family Reticulibacteraceae fam. nov., and Ktedonospora formicarum gen. nov., sp. nov., Ktedonobacter robiniae sp. nov., Dictyobacter formicarum sp. nov. and Dictyobacter arantiisoli sp. nov., belonging to the class Ktedonobacteria.</title>
        <authorList>
            <person name="Yabe S."/>
            <person name="Zheng Y."/>
            <person name="Wang C.M."/>
            <person name="Sakai Y."/>
            <person name="Abe K."/>
            <person name="Yokota A."/>
            <person name="Donadio S."/>
            <person name="Cavaletti L."/>
            <person name="Monciardini P."/>
        </authorList>
    </citation>
    <scope>NUCLEOTIDE SEQUENCE [LARGE SCALE GENOMIC DNA]</scope>
    <source>
        <strain evidence="2 3">SOSP1-9</strain>
    </source>
</reference>
<protein>
    <submittedName>
        <fullName evidence="2">Transcriptional regulator</fullName>
    </submittedName>
</protein>
<evidence type="ECO:0000259" key="1">
    <source>
        <dbReference type="SMART" id="SM00530"/>
    </source>
</evidence>
<dbReference type="Pfam" id="PF17765">
    <property type="entry name" value="MLTR_LBD"/>
    <property type="match status" value="1"/>
</dbReference>
<dbReference type="Pfam" id="PF13560">
    <property type="entry name" value="HTH_31"/>
    <property type="match status" value="1"/>
</dbReference>
<feature type="domain" description="HTH cro/C1-type" evidence="1">
    <location>
        <begin position="15"/>
        <end position="87"/>
    </location>
</feature>
<dbReference type="SMART" id="SM00530">
    <property type="entry name" value="HTH_XRE"/>
    <property type="match status" value="1"/>
</dbReference>
<dbReference type="Gene3D" id="1.10.260.40">
    <property type="entry name" value="lambda repressor-like DNA-binding domains"/>
    <property type="match status" value="1"/>
</dbReference>
<dbReference type="Gene3D" id="3.30.450.180">
    <property type="match status" value="1"/>
</dbReference>
<dbReference type="InterPro" id="IPR041413">
    <property type="entry name" value="MLTR_LBD"/>
</dbReference>
<dbReference type="Proteomes" id="UP000635565">
    <property type="component" value="Unassembled WGS sequence"/>
</dbReference>
<evidence type="ECO:0000313" key="2">
    <source>
        <dbReference type="EMBL" id="GHO82198.1"/>
    </source>
</evidence>